<dbReference type="PANTHER" id="PTHR46525">
    <property type="entry name" value="EMB|CAB72159.1"/>
    <property type="match status" value="1"/>
</dbReference>
<dbReference type="InParanoid" id="A0A2P5FTX5"/>
<comment type="caution">
    <text evidence="3">The sequence shown here is derived from an EMBL/GenBank/DDBJ whole genome shotgun (WGS) entry which is preliminary data.</text>
</comment>
<proteinExistence type="inferred from homology"/>
<evidence type="ECO:0000256" key="1">
    <source>
        <dbReference type="ARBA" id="ARBA00034773"/>
    </source>
</evidence>
<dbReference type="Pfam" id="PF04520">
    <property type="entry name" value="Senescence_reg"/>
    <property type="match status" value="1"/>
</dbReference>
<keyword evidence="4" id="KW-1185">Reference proteome</keyword>
<dbReference type="OrthoDB" id="1917735at2759"/>
<dbReference type="Proteomes" id="UP000237000">
    <property type="component" value="Unassembled WGS sequence"/>
</dbReference>
<accession>A0A2P5FTX5</accession>
<evidence type="ECO:0000313" key="3">
    <source>
        <dbReference type="EMBL" id="POO01245.1"/>
    </source>
</evidence>
<feature type="region of interest" description="Disordered" evidence="2">
    <location>
        <begin position="43"/>
        <end position="135"/>
    </location>
</feature>
<name>A0A2P5FTX5_TREOI</name>
<feature type="compositionally biased region" description="Polar residues" evidence="2">
    <location>
        <begin position="43"/>
        <end position="61"/>
    </location>
</feature>
<organism evidence="3 4">
    <name type="scientific">Trema orientale</name>
    <name type="common">Charcoal tree</name>
    <name type="synonym">Celtis orientalis</name>
    <dbReference type="NCBI Taxonomy" id="63057"/>
    <lineage>
        <taxon>Eukaryota</taxon>
        <taxon>Viridiplantae</taxon>
        <taxon>Streptophyta</taxon>
        <taxon>Embryophyta</taxon>
        <taxon>Tracheophyta</taxon>
        <taxon>Spermatophyta</taxon>
        <taxon>Magnoliopsida</taxon>
        <taxon>eudicotyledons</taxon>
        <taxon>Gunneridae</taxon>
        <taxon>Pentapetalae</taxon>
        <taxon>rosids</taxon>
        <taxon>fabids</taxon>
        <taxon>Rosales</taxon>
        <taxon>Cannabaceae</taxon>
        <taxon>Trema</taxon>
    </lineage>
</organism>
<dbReference type="GO" id="GO:0010150">
    <property type="term" value="P:leaf senescence"/>
    <property type="evidence" value="ECO:0007669"/>
    <property type="project" value="UniProtKB-ARBA"/>
</dbReference>
<evidence type="ECO:0000256" key="2">
    <source>
        <dbReference type="SAM" id="MobiDB-lite"/>
    </source>
</evidence>
<reference evidence="4" key="1">
    <citation type="submission" date="2016-06" db="EMBL/GenBank/DDBJ databases">
        <title>Parallel loss of symbiosis genes in relatives of nitrogen-fixing non-legume Parasponia.</title>
        <authorList>
            <person name="Van Velzen R."/>
            <person name="Holmer R."/>
            <person name="Bu F."/>
            <person name="Rutten L."/>
            <person name="Van Zeijl A."/>
            <person name="Liu W."/>
            <person name="Santuari L."/>
            <person name="Cao Q."/>
            <person name="Sharma T."/>
            <person name="Shen D."/>
            <person name="Roswanjaya Y."/>
            <person name="Wardhani T."/>
            <person name="Kalhor M.S."/>
            <person name="Jansen J."/>
            <person name="Van den Hoogen J."/>
            <person name="Gungor B."/>
            <person name="Hartog M."/>
            <person name="Hontelez J."/>
            <person name="Verver J."/>
            <person name="Yang W.-C."/>
            <person name="Schijlen E."/>
            <person name="Repin R."/>
            <person name="Schilthuizen M."/>
            <person name="Schranz E."/>
            <person name="Heidstra R."/>
            <person name="Miyata K."/>
            <person name="Fedorova E."/>
            <person name="Kohlen W."/>
            <person name="Bisseling T."/>
            <person name="Smit S."/>
            <person name="Geurts R."/>
        </authorList>
    </citation>
    <scope>NUCLEOTIDE SEQUENCE [LARGE SCALE GENOMIC DNA]</scope>
    <source>
        <strain evidence="4">cv. RG33-2</strain>
    </source>
</reference>
<dbReference type="AlphaFoldDB" id="A0A2P5FTX5"/>
<dbReference type="PANTHER" id="PTHR46525:SF2">
    <property type="entry name" value="EMB|CAB72159.1"/>
    <property type="match status" value="1"/>
</dbReference>
<gene>
    <name evidence="3" type="ORF">TorRG33x02_029990</name>
</gene>
<feature type="compositionally biased region" description="Basic and acidic residues" evidence="2">
    <location>
        <begin position="95"/>
        <end position="110"/>
    </location>
</feature>
<dbReference type="STRING" id="63057.A0A2P5FTX5"/>
<sequence>MATSKGYFARQNYRFLSGDRDYHTAVVQPGSSAFELDESDLYNSARSNSPEFRKPVSTSRLISKKPSSKRSVADPGDRVGATPASLPVNIPDWSKILRDEYRDSRSRGNGDDDDDDDIDGDGDGDGGGSVRVPPHEFLARQMARTRIASFSVHEGIGRTLKGRDLSRVRNAIWEKTGFQD</sequence>
<dbReference type="FunCoup" id="A0A2P5FTX5">
    <property type="interactions" value="175"/>
</dbReference>
<feature type="compositionally biased region" description="Acidic residues" evidence="2">
    <location>
        <begin position="111"/>
        <end position="124"/>
    </location>
</feature>
<dbReference type="EMBL" id="JXTC01000009">
    <property type="protein sequence ID" value="POO01245.1"/>
    <property type="molecule type" value="Genomic_DNA"/>
</dbReference>
<protein>
    <submittedName>
        <fullName evidence="3">Senescence regulator</fullName>
    </submittedName>
</protein>
<comment type="similarity">
    <text evidence="1">Belongs to the senescence regulator S40 family.</text>
</comment>
<evidence type="ECO:0000313" key="4">
    <source>
        <dbReference type="Proteomes" id="UP000237000"/>
    </source>
</evidence>
<dbReference type="InterPro" id="IPR007608">
    <property type="entry name" value="Senescence_reg_S40"/>
</dbReference>